<evidence type="ECO:0000259" key="1">
    <source>
        <dbReference type="Pfam" id="PF01764"/>
    </source>
</evidence>
<gene>
    <name evidence="2" type="ORF">LDJ79_17540</name>
</gene>
<dbReference type="CDD" id="cd00519">
    <property type="entry name" value="Lipase_3"/>
    <property type="match status" value="1"/>
</dbReference>
<feature type="domain" description="Fungal lipase-type" evidence="1">
    <location>
        <begin position="60"/>
        <end position="204"/>
    </location>
</feature>
<dbReference type="EMBL" id="JAIWIU010000131">
    <property type="protein sequence ID" value="MCA2017929.1"/>
    <property type="molecule type" value="Genomic_DNA"/>
</dbReference>
<comment type="caution">
    <text evidence="2">The sequence shown here is derived from an EMBL/GenBank/DDBJ whole genome shotgun (WGS) entry which is preliminary data.</text>
</comment>
<dbReference type="InterPro" id="IPR051218">
    <property type="entry name" value="Sec_MonoDiacylglyc_Lipase"/>
</dbReference>
<dbReference type="InterPro" id="IPR002921">
    <property type="entry name" value="Fungal_lipase-type"/>
</dbReference>
<organism evidence="2 3">
    <name type="scientific">Vibrio tritonius</name>
    <dbReference type="NCBI Taxonomy" id="1435069"/>
    <lineage>
        <taxon>Bacteria</taxon>
        <taxon>Pseudomonadati</taxon>
        <taxon>Pseudomonadota</taxon>
        <taxon>Gammaproteobacteria</taxon>
        <taxon>Vibrionales</taxon>
        <taxon>Vibrionaceae</taxon>
        <taxon>Vibrio</taxon>
    </lineage>
</organism>
<dbReference type="Gene3D" id="3.40.50.1820">
    <property type="entry name" value="alpha/beta hydrolase"/>
    <property type="match status" value="1"/>
</dbReference>
<dbReference type="SUPFAM" id="SSF53474">
    <property type="entry name" value="alpha/beta-Hydrolases"/>
    <property type="match status" value="1"/>
</dbReference>
<dbReference type="InterPro" id="IPR029058">
    <property type="entry name" value="AB_hydrolase_fold"/>
</dbReference>
<dbReference type="Pfam" id="PF01764">
    <property type="entry name" value="Lipase_3"/>
    <property type="match status" value="1"/>
</dbReference>
<accession>A0ABS7YU20</accession>
<dbReference type="PANTHER" id="PTHR45856:SF24">
    <property type="entry name" value="FUNGAL LIPASE-LIKE DOMAIN-CONTAINING PROTEIN"/>
    <property type="match status" value="1"/>
</dbReference>
<reference evidence="3" key="1">
    <citation type="submission" date="2023-07" db="EMBL/GenBank/DDBJ databases">
        <title>Molecular identification of indigenous halophilic bacteria isolated from red sea cost, biodegradation of synthetic dyes and assessment of degraded metabolite toxicity.</title>
        <authorList>
            <person name="Chaieb K."/>
            <person name="Altayb H.N."/>
        </authorList>
    </citation>
    <scope>NUCLEOTIDE SEQUENCE [LARGE SCALE GENOMIC DNA]</scope>
    <source>
        <strain evidence="3">K20</strain>
    </source>
</reference>
<evidence type="ECO:0000313" key="3">
    <source>
        <dbReference type="Proteomes" id="UP001199044"/>
    </source>
</evidence>
<keyword evidence="3" id="KW-1185">Reference proteome</keyword>
<evidence type="ECO:0000313" key="2">
    <source>
        <dbReference type="EMBL" id="MCA2017929.1"/>
    </source>
</evidence>
<protein>
    <submittedName>
        <fullName evidence="2">Lipase</fullName>
    </submittedName>
</protein>
<dbReference type="PANTHER" id="PTHR45856">
    <property type="entry name" value="ALPHA/BETA-HYDROLASES SUPERFAMILY PROTEIN"/>
    <property type="match status" value="1"/>
</dbReference>
<dbReference type="Proteomes" id="UP001199044">
    <property type="component" value="Unassembled WGS sequence"/>
</dbReference>
<sequence length="262" mass="30787">MKPLKRYQYERYAVLCQLAYPRIFRHTQYGFDPKGQRIIYNQYGKIVMRVLWSQADNEVIVVIKGSHSIRDWLATLAMHQRSARALGLPYKIHAGFLHLMLQESRPSYNSDTLGLSVIERLQVYLAPLIAEGKRITITGHSSGGAMGCVIADMMERQHPHIIKRVVTFGQPAIGGWSFHRHYQLQQKTYRICCDLDIVTFLPPMPFYYWHVGKLLWLHNQRVYENIPPVIRLGRTLLSWAIRPFSYHLMSRYIRNKDFFDQH</sequence>
<name>A0ABS7YU20_9VIBR</name>
<dbReference type="RefSeq" id="WP_068717540.1">
    <property type="nucleotide sequence ID" value="NZ_AP014636.1"/>
</dbReference>
<proteinExistence type="predicted"/>